<dbReference type="OMA" id="EHVLINP"/>
<dbReference type="Proteomes" id="UP000030104">
    <property type="component" value="Unassembled WGS sequence"/>
</dbReference>
<dbReference type="PANTHER" id="PTHR30502">
    <property type="entry name" value="2-KETO-3-DEOXY-L-RHAMNONATE ALDOLASE"/>
    <property type="match status" value="1"/>
</dbReference>
<comment type="caution">
    <text evidence="5">The sequence shown here is derived from an EMBL/GenBank/DDBJ whole genome shotgun (WGS) entry which is preliminary data.</text>
</comment>
<dbReference type="Pfam" id="PF03328">
    <property type="entry name" value="HpcH_HpaI"/>
    <property type="match status" value="1"/>
</dbReference>
<dbReference type="SUPFAM" id="SSF51621">
    <property type="entry name" value="Phosphoenolpyruvate/pyruvate domain"/>
    <property type="match status" value="1"/>
</dbReference>
<dbReference type="AlphaFoldDB" id="A0A0A2L6V3"/>
<keyword evidence="3" id="KW-0456">Lyase</keyword>
<sequence length="285" mass="29969">MGSVAIDTVEPIMADCQNILLTKAGTGRFCKAMGIRLVTNPLVVQLARNAGYDALFIDLEHSTLSLAEASAIACAGILSGVTPFVRLPHQCGMGFVQQVLDGGAMGIIFPHVISKADAQRAVATCKFPPFGLRSMWAQQPAVGLRPMALPDLIEVCNSQASSVVVMIEAAESLFNLDEIASVKGVDMLLVGCLDLSTDMGIPGSFDDKGFHAALEAVSVACKRHGKVFGIAGLYNNPKLQGWAINELGVRFMLCQQDSNLLGIGATQCAEALSAVDGTNGIILPH</sequence>
<dbReference type="InterPro" id="IPR040442">
    <property type="entry name" value="Pyrv_kinase-like_dom_sf"/>
</dbReference>
<accession>A0A0A2L6V3</accession>
<evidence type="ECO:0000259" key="4">
    <source>
        <dbReference type="Pfam" id="PF03328"/>
    </source>
</evidence>
<dbReference type="GO" id="GO:0016832">
    <property type="term" value="F:aldehyde-lyase activity"/>
    <property type="evidence" value="ECO:0007669"/>
    <property type="project" value="TreeGrafter"/>
</dbReference>
<dbReference type="InterPro" id="IPR050251">
    <property type="entry name" value="HpcH-HpaI_aldolase"/>
</dbReference>
<keyword evidence="5" id="KW-0808">Transferase</keyword>
<evidence type="ECO:0000313" key="6">
    <source>
        <dbReference type="Proteomes" id="UP000030104"/>
    </source>
</evidence>
<dbReference type="GO" id="GO:0005737">
    <property type="term" value="C:cytoplasm"/>
    <property type="evidence" value="ECO:0007669"/>
    <property type="project" value="TreeGrafter"/>
</dbReference>
<evidence type="ECO:0000313" key="5">
    <source>
        <dbReference type="EMBL" id="KGO74906.1"/>
    </source>
</evidence>
<keyword evidence="6" id="KW-1185">Reference proteome</keyword>
<protein>
    <submittedName>
        <fullName evidence="5">Pyruvate/Phosphoenolpyruvate kinase</fullName>
    </submittedName>
</protein>
<keyword evidence="2" id="KW-0479">Metal-binding</keyword>
<dbReference type="PANTHER" id="PTHR30502:SF0">
    <property type="entry name" value="PHOSPHOENOLPYRUVATE CARBOXYLASE FAMILY PROTEIN"/>
    <property type="match status" value="1"/>
</dbReference>
<gene>
    <name evidence="5" type="ORF">PITC_031440</name>
</gene>
<proteinExistence type="inferred from homology"/>
<dbReference type="PhylomeDB" id="A0A0A2L6V3"/>
<evidence type="ECO:0000256" key="2">
    <source>
        <dbReference type="ARBA" id="ARBA00022723"/>
    </source>
</evidence>
<keyword evidence="5" id="KW-0670">Pyruvate</keyword>
<organism evidence="5 6">
    <name type="scientific">Penicillium italicum</name>
    <name type="common">Blue mold</name>
    <dbReference type="NCBI Taxonomy" id="40296"/>
    <lineage>
        <taxon>Eukaryota</taxon>
        <taxon>Fungi</taxon>
        <taxon>Dikarya</taxon>
        <taxon>Ascomycota</taxon>
        <taxon>Pezizomycotina</taxon>
        <taxon>Eurotiomycetes</taxon>
        <taxon>Eurotiomycetidae</taxon>
        <taxon>Eurotiales</taxon>
        <taxon>Aspergillaceae</taxon>
        <taxon>Penicillium</taxon>
    </lineage>
</organism>
<dbReference type="OrthoDB" id="1621678at2759"/>
<dbReference type="STRING" id="40296.A0A0A2L6V3"/>
<feature type="domain" description="HpcH/HpaI aldolase/citrate lyase" evidence="4">
    <location>
        <begin position="39"/>
        <end position="226"/>
    </location>
</feature>
<keyword evidence="5" id="KW-0418">Kinase</keyword>
<dbReference type="EMBL" id="JQGA01000558">
    <property type="protein sequence ID" value="KGO74906.1"/>
    <property type="molecule type" value="Genomic_DNA"/>
</dbReference>
<dbReference type="HOGENOM" id="CLU_059964_4_0_1"/>
<dbReference type="Gene3D" id="3.20.20.60">
    <property type="entry name" value="Phosphoenolpyruvate-binding domains"/>
    <property type="match status" value="1"/>
</dbReference>
<dbReference type="GO" id="GO:0046872">
    <property type="term" value="F:metal ion binding"/>
    <property type="evidence" value="ECO:0007669"/>
    <property type="project" value="UniProtKB-KW"/>
</dbReference>
<reference evidence="5 6" key="1">
    <citation type="journal article" date="2015" name="Mol. Plant Microbe Interact.">
        <title>Genome, transcriptome, and functional analyses of Penicillium expansum provide new insights into secondary metabolism and pathogenicity.</title>
        <authorList>
            <person name="Ballester A.R."/>
            <person name="Marcet-Houben M."/>
            <person name="Levin E."/>
            <person name="Sela N."/>
            <person name="Selma-Lazaro C."/>
            <person name="Carmona L."/>
            <person name="Wisniewski M."/>
            <person name="Droby S."/>
            <person name="Gonzalez-Candelas L."/>
            <person name="Gabaldon T."/>
        </authorList>
    </citation>
    <scope>NUCLEOTIDE SEQUENCE [LARGE SCALE GENOMIC DNA]</scope>
    <source>
        <strain evidence="5 6">PHI-1</strain>
    </source>
</reference>
<evidence type="ECO:0000256" key="3">
    <source>
        <dbReference type="ARBA" id="ARBA00023239"/>
    </source>
</evidence>
<dbReference type="InterPro" id="IPR015813">
    <property type="entry name" value="Pyrv/PenolPyrv_kinase-like_dom"/>
</dbReference>
<name>A0A0A2L6V3_PENIT</name>
<dbReference type="InterPro" id="IPR005000">
    <property type="entry name" value="Aldolase/citrate-lyase_domain"/>
</dbReference>
<dbReference type="GO" id="GO:0016301">
    <property type="term" value="F:kinase activity"/>
    <property type="evidence" value="ECO:0007669"/>
    <property type="project" value="UniProtKB-KW"/>
</dbReference>
<comment type="similarity">
    <text evidence="1">Belongs to the HpcH/HpaI aldolase family.</text>
</comment>
<evidence type="ECO:0000256" key="1">
    <source>
        <dbReference type="ARBA" id="ARBA00005568"/>
    </source>
</evidence>